<proteinExistence type="predicted"/>
<evidence type="ECO:0000256" key="4">
    <source>
        <dbReference type="ARBA" id="ARBA00022856"/>
    </source>
</evidence>
<feature type="transmembrane region" description="Helical" evidence="8">
    <location>
        <begin position="499"/>
        <end position="521"/>
    </location>
</feature>
<protein>
    <recommendedName>
        <fullName evidence="11">Oligopeptide transporter</fullName>
    </recommendedName>
</protein>
<evidence type="ECO:0000256" key="8">
    <source>
        <dbReference type="SAM" id="Phobius"/>
    </source>
</evidence>
<gene>
    <name evidence="9" type="ORF">RFH988_LOCUS24645</name>
</gene>
<evidence type="ECO:0000256" key="2">
    <source>
        <dbReference type="ARBA" id="ARBA00022448"/>
    </source>
</evidence>
<organism evidence="9 10">
    <name type="scientific">Rotaria sordida</name>
    <dbReference type="NCBI Taxonomy" id="392033"/>
    <lineage>
        <taxon>Eukaryota</taxon>
        <taxon>Metazoa</taxon>
        <taxon>Spiralia</taxon>
        <taxon>Gnathifera</taxon>
        <taxon>Rotifera</taxon>
        <taxon>Eurotatoria</taxon>
        <taxon>Bdelloidea</taxon>
        <taxon>Philodinida</taxon>
        <taxon>Philodinidae</taxon>
        <taxon>Rotaria</taxon>
    </lineage>
</organism>
<feature type="transmembrane region" description="Helical" evidence="8">
    <location>
        <begin position="444"/>
        <end position="464"/>
    </location>
</feature>
<dbReference type="Proteomes" id="UP000663882">
    <property type="component" value="Unassembled WGS sequence"/>
</dbReference>
<comment type="caution">
    <text evidence="9">The sequence shown here is derived from an EMBL/GenBank/DDBJ whole genome shotgun (WGS) entry which is preliminary data.</text>
</comment>
<evidence type="ECO:0000313" key="10">
    <source>
        <dbReference type="Proteomes" id="UP000663882"/>
    </source>
</evidence>
<dbReference type="Pfam" id="PF03169">
    <property type="entry name" value="OPT"/>
    <property type="match status" value="1"/>
</dbReference>
<feature type="transmembrane region" description="Helical" evidence="8">
    <location>
        <begin position="78"/>
        <end position="96"/>
    </location>
</feature>
<dbReference type="GO" id="GO:0035673">
    <property type="term" value="F:oligopeptide transmembrane transporter activity"/>
    <property type="evidence" value="ECO:0007669"/>
    <property type="project" value="InterPro"/>
</dbReference>
<dbReference type="InterPro" id="IPR004648">
    <property type="entry name" value="Oligpept_transpt"/>
</dbReference>
<dbReference type="AlphaFoldDB" id="A0A814WI58"/>
<keyword evidence="6 8" id="KW-1133">Transmembrane helix</keyword>
<dbReference type="GO" id="GO:0016020">
    <property type="term" value="C:membrane"/>
    <property type="evidence" value="ECO:0007669"/>
    <property type="project" value="UniProtKB-SubCell"/>
</dbReference>
<evidence type="ECO:0000256" key="7">
    <source>
        <dbReference type="ARBA" id="ARBA00023136"/>
    </source>
</evidence>
<feature type="transmembrane region" description="Helical" evidence="8">
    <location>
        <begin position="180"/>
        <end position="202"/>
    </location>
</feature>
<dbReference type="EMBL" id="CAJNOO010001813">
    <property type="protein sequence ID" value="CAF1201835.1"/>
    <property type="molecule type" value="Genomic_DNA"/>
</dbReference>
<keyword evidence="4" id="KW-0571">Peptide transport</keyword>
<evidence type="ECO:0000256" key="3">
    <source>
        <dbReference type="ARBA" id="ARBA00022692"/>
    </source>
</evidence>
<feature type="transmembrane region" description="Helical" evidence="8">
    <location>
        <begin position="286"/>
        <end position="305"/>
    </location>
</feature>
<evidence type="ECO:0008006" key="11">
    <source>
        <dbReference type="Google" id="ProtNLM"/>
    </source>
</evidence>
<dbReference type="PANTHER" id="PTHR22601">
    <property type="entry name" value="ISP4 LIKE PROTEIN"/>
    <property type="match status" value="1"/>
</dbReference>
<keyword evidence="3 8" id="KW-0812">Transmembrane</keyword>
<dbReference type="OrthoDB" id="9986677at2759"/>
<evidence type="ECO:0000313" key="9">
    <source>
        <dbReference type="EMBL" id="CAF1201835.1"/>
    </source>
</evidence>
<keyword evidence="5" id="KW-0653">Protein transport</keyword>
<feature type="transmembrane region" description="Helical" evidence="8">
    <location>
        <begin position="317"/>
        <end position="337"/>
    </location>
</feature>
<feature type="transmembrane region" description="Helical" evidence="8">
    <location>
        <begin position="108"/>
        <end position="125"/>
    </location>
</feature>
<dbReference type="GO" id="GO:0015031">
    <property type="term" value="P:protein transport"/>
    <property type="evidence" value="ECO:0007669"/>
    <property type="project" value="UniProtKB-KW"/>
</dbReference>
<feature type="transmembrane region" description="Helical" evidence="8">
    <location>
        <begin position="619"/>
        <end position="637"/>
    </location>
</feature>
<feature type="transmembrane region" description="Helical" evidence="8">
    <location>
        <begin position="471"/>
        <end position="493"/>
    </location>
</feature>
<feature type="transmembrane region" description="Helical" evidence="8">
    <location>
        <begin position="551"/>
        <end position="575"/>
    </location>
</feature>
<dbReference type="InterPro" id="IPR004813">
    <property type="entry name" value="OPT"/>
</dbReference>
<feature type="transmembrane region" description="Helical" evidence="8">
    <location>
        <begin position="669"/>
        <end position="687"/>
    </location>
</feature>
<evidence type="ECO:0000256" key="5">
    <source>
        <dbReference type="ARBA" id="ARBA00022927"/>
    </source>
</evidence>
<keyword evidence="7 8" id="KW-0472">Membrane</keyword>
<comment type="subcellular location">
    <subcellularLocation>
        <location evidence="1">Membrane</location>
        <topology evidence="1">Multi-pass membrane protein</topology>
    </subcellularLocation>
</comment>
<keyword evidence="2" id="KW-0813">Transport</keyword>
<name>A0A814WI58_9BILA</name>
<accession>A0A814WI58</accession>
<reference evidence="9" key="1">
    <citation type="submission" date="2021-02" db="EMBL/GenBank/DDBJ databases">
        <authorList>
            <person name="Nowell W R."/>
        </authorList>
    </citation>
    <scope>NUCLEOTIDE SEQUENCE</scope>
</reference>
<feature type="transmembrane region" description="Helical" evidence="8">
    <location>
        <begin position="694"/>
        <end position="717"/>
    </location>
</feature>
<dbReference type="NCBIfam" id="TIGR00728">
    <property type="entry name" value="OPT_sfam"/>
    <property type="match status" value="1"/>
</dbReference>
<evidence type="ECO:0000256" key="1">
    <source>
        <dbReference type="ARBA" id="ARBA00004141"/>
    </source>
</evidence>
<feature type="transmembrane region" description="Helical" evidence="8">
    <location>
        <begin position="387"/>
        <end position="409"/>
    </location>
</feature>
<dbReference type="NCBIfam" id="TIGR00727">
    <property type="entry name" value="ISP4_OPT"/>
    <property type="match status" value="1"/>
</dbReference>
<sequence length="755" mass="86741">MIKDRAKYENINDKSSLITESIYKNSVFLDHDEDTTKSPLLNNSLSSNNIEQSPYEEVAVNISNTDDPTILCLTVRSIFIGILLTCVMAFLSQFFALRTSPLDLNNGIIILLAYMIGKLMSIILPERVCHITLNPGPFTFKEHALITIMAASGTRTYEGIETLMIQRLYYKYHLNHFNSVLFLIIMHFIAISISGILHRYLIWPSFMLWPKTLMSCSLIRTLINEDEFNKDNTRWKMSRLKFFWLIVLFQFLWYWFPGYIFPLLSFFSLICFMAPKNIILSQITGAYGLGLGAIEFDWNALVAYLDSPILVPFWAHVNIFAGFIAVVWIVTPIIYYLNIWDSKKMPIISYRVFDKDGYFYNTTKILTEDFHINKTAYEIYGPVHITAGYVISCGFTFAGMSALIVHTIFYHGKSIVEQFRSNLSNKNNDIHAKLMSHYPEVAEWWYYIMLLLSFLIALLLCYFTEIMPASLLPVSLLLTIIFALPTGIITAITNMTMTAIVASDVISSLIVLGNPIAYLTFRTFAYTCQNQVLIYLMNSKIGHYMKIPPRIVFPLFILASIITSIIQYITAIYLLNHLPHICTSKNPVWRCLSLQSTHTSSIIFGVTGSFIWSSQYSSMLYGFLIGTILPILSWLLWKIFPHIKWLALINFPIFLMATTNFPPAPAAEFPSWFLIGFIFNFILYRYAHNWWEKYAYIFSIAMSCGVAICSFIIFLAFQLNHTDFPQWWGLGGINRDGCPLDSANFSGFIPTERYI</sequence>
<evidence type="ECO:0000256" key="6">
    <source>
        <dbReference type="ARBA" id="ARBA00022989"/>
    </source>
</evidence>
<feature type="transmembrane region" description="Helical" evidence="8">
    <location>
        <begin position="242"/>
        <end position="274"/>
    </location>
</feature>